<dbReference type="CDD" id="cd06587">
    <property type="entry name" value="VOC"/>
    <property type="match status" value="1"/>
</dbReference>
<dbReference type="InterPro" id="IPR037523">
    <property type="entry name" value="VOC_core"/>
</dbReference>
<dbReference type="PROSITE" id="PS51819">
    <property type="entry name" value="VOC"/>
    <property type="match status" value="1"/>
</dbReference>
<keyword evidence="3" id="KW-1185">Reference proteome</keyword>
<name>A0A1E7LKE3_9ACTN</name>
<evidence type="ECO:0000259" key="1">
    <source>
        <dbReference type="PROSITE" id="PS51819"/>
    </source>
</evidence>
<dbReference type="InterPro" id="IPR029068">
    <property type="entry name" value="Glyas_Bleomycin-R_OHBP_Dase"/>
</dbReference>
<sequence>MRISPEMITIDCPDPQTLAAWWATALGVDGTQDYGEFVVVPATPLVLGFQRVPEPKTVKNRVHIDFASPDRPADVERLTGLGATVLGEHSMHGLTWTVLQDPEGNEFCLADEGAH</sequence>
<feature type="domain" description="VOC" evidence="1">
    <location>
        <begin position="4"/>
        <end position="112"/>
    </location>
</feature>
<dbReference type="InterPro" id="IPR041581">
    <property type="entry name" value="Glyoxalase_6"/>
</dbReference>
<dbReference type="RefSeq" id="WP_070204157.1">
    <property type="nucleotide sequence ID" value="NZ_LJGZ01000103.1"/>
</dbReference>
<dbReference type="Pfam" id="PF18029">
    <property type="entry name" value="Glyoxalase_6"/>
    <property type="match status" value="1"/>
</dbReference>
<dbReference type="Gene3D" id="3.10.180.10">
    <property type="entry name" value="2,3-Dihydroxybiphenyl 1,2-Dioxygenase, domain 1"/>
    <property type="match status" value="1"/>
</dbReference>
<organism evidence="2 3">
    <name type="scientific">Streptomyces nanshensis</name>
    <dbReference type="NCBI Taxonomy" id="518642"/>
    <lineage>
        <taxon>Bacteria</taxon>
        <taxon>Bacillati</taxon>
        <taxon>Actinomycetota</taxon>
        <taxon>Actinomycetes</taxon>
        <taxon>Kitasatosporales</taxon>
        <taxon>Streptomycetaceae</taxon>
        <taxon>Streptomyces</taxon>
    </lineage>
</organism>
<gene>
    <name evidence="2" type="ORF">AN221_34395</name>
</gene>
<accession>A0A1E7LKE3</accession>
<dbReference type="EMBL" id="LJGZ01000103">
    <property type="protein sequence ID" value="OEV16689.1"/>
    <property type="molecule type" value="Genomic_DNA"/>
</dbReference>
<dbReference type="AlphaFoldDB" id="A0A1E7LKE3"/>
<protein>
    <submittedName>
        <fullName evidence="2">Glyoxalase</fullName>
    </submittedName>
</protein>
<dbReference type="PATRIC" id="fig|518642.7.peg.3086"/>
<dbReference type="PANTHER" id="PTHR35908:SF1">
    <property type="entry name" value="CONSERVED PROTEIN"/>
    <property type="match status" value="1"/>
</dbReference>
<evidence type="ECO:0000313" key="3">
    <source>
        <dbReference type="Proteomes" id="UP000175971"/>
    </source>
</evidence>
<dbReference type="SUPFAM" id="SSF54593">
    <property type="entry name" value="Glyoxalase/Bleomycin resistance protein/Dihydroxybiphenyl dioxygenase"/>
    <property type="match status" value="1"/>
</dbReference>
<dbReference type="OrthoDB" id="15077at2"/>
<comment type="caution">
    <text evidence="2">The sequence shown here is derived from an EMBL/GenBank/DDBJ whole genome shotgun (WGS) entry which is preliminary data.</text>
</comment>
<dbReference type="PANTHER" id="PTHR35908">
    <property type="entry name" value="HYPOTHETICAL FUSION PROTEIN"/>
    <property type="match status" value="1"/>
</dbReference>
<dbReference type="Proteomes" id="UP000175971">
    <property type="component" value="Unassembled WGS sequence"/>
</dbReference>
<evidence type="ECO:0000313" key="2">
    <source>
        <dbReference type="EMBL" id="OEV16689.1"/>
    </source>
</evidence>
<proteinExistence type="predicted"/>
<reference evidence="2 3" key="1">
    <citation type="journal article" date="2016" name="Front. Microbiol.">
        <title>Comparative Genomics Analysis of Streptomyces Species Reveals Their Adaptation to the Marine Environment and Their Diversity at the Genomic Level.</title>
        <authorList>
            <person name="Tian X."/>
            <person name="Zhang Z."/>
            <person name="Yang T."/>
            <person name="Chen M."/>
            <person name="Li J."/>
            <person name="Chen F."/>
            <person name="Yang J."/>
            <person name="Li W."/>
            <person name="Zhang B."/>
            <person name="Zhang Z."/>
            <person name="Wu J."/>
            <person name="Zhang C."/>
            <person name="Long L."/>
            <person name="Xiao J."/>
        </authorList>
    </citation>
    <scope>NUCLEOTIDE SEQUENCE [LARGE SCALE GENOMIC DNA]</scope>
    <source>
        <strain evidence="2 3">SCSIO M10372</strain>
    </source>
</reference>